<dbReference type="Gene3D" id="3.40.50.2300">
    <property type="match status" value="1"/>
</dbReference>
<accession>A0A0F9GHQ5</accession>
<dbReference type="EMBL" id="LAZR01028396">
    <property type="protein sequence ID" value="KKL62732.1"/>
    <property type="molecule type" value="Genomic_DNA"/>
</dbReference>
<dbReference type="InterPro" id="IPR002197">
    <property type="entry name" value="HTH_Fis"/>
</dbReference>
<proteinExistence type="predicted"/>
<dbReference type="GO" id="GO:0006355">
    <property type="term" value="P:regulation of DNA-templated transcription"/>
    <property type="evidence" value="ECO:0007669"/>
    <property type="project" value="InterPro"/>
</dbReference>
<evidence type="ECO:0000256" key="5">
    <source>
        <dbReference type="ARBA" id="ARBA00023125"/>
    </source>
</evidence>
<dbReference type="GO" id="GO:0005524">
    <property type="term" value="F:ATP binding"/>
    <property type="evidence" value="ECO:0007669"/>
    <property type="project" value="UniProtKB-KW"/>
</dbReference>
<keyword evidence="2" id="KW-0547">Nucleotide-binding</keyword>
<dbReference type="PROSITE" id="PS00676">
    <property type="entry name" value="SIGMA54_INTERACT_2"/>
    <property type="match status" value="1"/>
</dbReference>
<evidence type="ECO:0000256" key="4">
    <source>
        <dbReference type="ARBA" id="ARBA00023015"/>
    </source>
</evidence>
<dbReference type="CDD" id="cd00009">
    <property type="entry name" value="AAA"/>
    <property type="match status" value="1"/>
</dbReference>
<dbReference type="InterPro" id="IPR058031">
    <property type="entry name" value="AAA_lid_NorR"/>
</dbReference>
<dbReference type="GO" id="GO:0000160">
    <property type="term" value="P:phosphorelay signal transduction system"/>
    <property type="evidence" value="ECO:0007669"/>
    <property type="project" value="InterPro"/>
</dbReference>
<evidence type="ECO:0000256" key="1">
    <source>
        <dbReference type="ARBA" id="ARBA00022553"/>
    </source>
</evidence>
<dbReference type="Gene3D" id="3.40.50.300">
    <property type="entry name" value="P-loop containing nucleotide triphosphate hydrolases"/>
    <property type="match status" value="1"/>
</dbReference>
<dbReference type="PROSITE" id="PS50045">
    <property type="entry name" value="SIGMA54_INTERACT_4"/>
    <property type="match status" value="1"/>
</dbReference>
<protein>
    <submittedName>
        <fullName evidence="9">Uncharacterized protein</fullName>
    </submittedName>
</protein>
<dbReference type="Pfam" id="PF02954">
    <property type="entry name" value="HTH_8"/>
    <property type="match status" value="1"/>
</dbReference>
<feature type="domain" description="Response regulatory" evidence="8">
    <location>
        <begin position="9"/>
        <end position="123"/>
    </location>
</feature>
<evidence type="ECO:0000256" key="3">
    <source>
        <dbReference type="ARBA" id="ARBA00022840"/>
    </source>
</evidence>
<dbReference type="InterPro" id="IPR011006">
    <property type="entry name" value="CheY-like_superfamily"/>
</dbReference>
<dbReference type="InterPro" id="IPR002078">
    <property type="entry name" value="Sigma_54_int"/>
</dbReference>
<dbReference type="InterPro" id="IPR009057">
    <property type="entry name" value="Homeodomain-like_sf"/>
</dbReference>
<evidence type="ECO:0000259" key="8">
    <source>
        <dbReference type="PROSITE" id="PS50110"/>
    </source>
</evidence>
<dbReference type="FunFam" id="3.40.50.2300:FF:000018">
    <property type="entry name" value="DNA-binding transcriptional regulator NtrC"/>
    <property type="match status" value="1"/>
</dbReference>
<keyword evidence="6" id="KW-0804">Transcription</keyword>
<name>A0A0F9GHQ5_9ZZZZ</name>
<keyword evidence="3" id="KW-0067">ATP-binding</keyword>
<evidence type="ECO:0000313" key="9">
    <source>
        <dbReference type="EMBL" id="KKL62732.1"/>
    </source>
</evidence>
<keyword evidence="1" id="KW-0597">Phosphoprotein</keyword>
<dbReference type="Pfam" id="PF25601">
    <property type="entry name" value="AAA_lid_14"/>
    <property type="match status" value="1"/>
</dbReference>
<dbReference type="InterPro" id="IPR025943">
    <property type="entry name" value="Sigma_54_int_dom_ATP-bd_2"/>
</dbReference>
<dbReference type="PANTHER" id="PTHR32071:SF57">
    <property type="entry name" value="C4-DICARBOXYLATE TRANSPORT TRANSCRIPTIONAL REGULATORY PROTEIN DCTD"/>
    <property type="match status" value="1"/>
</dbReference>
<dbReference type="AlphaFoldDB" id="A0A0F9GHQ5"/>
<dbReference type="Pfam" id="PF00158">
    <property type="entry name" value="Sigma54_activat"/>
    <property type="match status" value="1"/>
</dbReference>
<dbReference type="InterPro" id="IPR003593">
    <property type="entry name" value="AAA+_ATPase"/>
</dbReference>
<comment type="caution">
    <text evidence="9">The sequence shown here is derived from an EMBL/GenBank/DDBJ whole genome shotgun (WGS) entry which is preliminary data.</text>
</comment>
<dbReference type="SUPFAM" id="SSF52540">
    <property type="entry name" value="P-loop containing nucleoside triphosphate hydrolases"/>
    <property type="match status" value="1"/>
</dbReference>
<dbReference type="SMART" id="SM00448">
    <property type="entry name" value="REC"/>
    <property type="match status" value="1"/>
</dbReference>
<evidence type="ECO:0000256" key="6">
    <source>
        <dbReference type="ARBA" id="ARBA00023163"/>
    </source>
</evidence>
<dbReference type="GO" id="GO:0043565">
    <property type="term" value="F:sequence-specific DNA binding"/>
    <property type="evidence" value="ECO:0007669"/>
    <property type="project" value="InterPro"/>
</dbReference>
<dbReference type="Gene3D" id="1.10.8.60">
    <property type="match status" value="1"/>
</dbReference>
<evidence type="ECO:0000259" key="7">
    <source>
        <dbReference type="PROSITE" id="PS50045"/>
    </source>
</evidence>
<dbReference type="PROSITE" id="PS00688">
    <property type="entry name" value="SIGMA54_INTERACT_3"/>
    <property type="match status" value="1"/>
</dbReference>
<evidence type="ECO:0000256" key="2">
    <source>
        <dbReference type="ARBA" id="ARBA00022741"/>
    </source>
</evidence>
<dbReference type="PROSITE" id="PS50110">
    <property type="entry name" value="RESPONSE_REGULATORY"/>
    <property type="match status" value="1"/>
</dbReference>
<dbReference type="SUPFAM" id="SSF46689">
    <property type="entry name" value="Homeodomain-like"/>
    <property type="match status" value="1"/>
</dbReference>
<feature type="domain" description="Sigma-54 factor interaction" evidence="7">
    <location>
        <begin position="148"/>
        <end position="377"/>
    </location>
</feature>
<dbReference type="SUPFAM" id="SSF52172">
    <property type="entry name" value="CheY-like"/>
    <property type="match status" value="1"/>
</dbReference>
<dbReference type="InterPro" id="IPR025944">
    <property type="entry name" value="Sigma_54_int_dom_CS"/>
</dbReference>
<keyword evidence="5" id="KW-0238">DNA-binding</keyword>
<keyword evidence="4" id="KW-0805">Transcription regulation</keyword>
<dbReference type="InterPro" id="IPR025662">
    <property type="entry name" value="Sigma_54_int_dom_ATP-bd_1"/>
</dbReference>
<sequence length="454" mass="50513">MIDSLPCNHIIVIDDEAMIRDSLKQLLTLEGYTVECFNDASTALSKLNRRFAGVVLSDINMPNMDGLTLLEQITAFDSELPVIFLTGYADVSIAVKAMQLGAYDLFEKPVNEHLLDCIARACDKRSLVMENRALKVAVQKTSAPGVRILGDTPKMQHMMHLLNTIIDTPTDVMIEGETGTGKELVARYLHDQSNRSSCNFVAINCGAVPEQLIESELFGAASGAYTGATQSRKGKFEFAQGGTVFLDEIESTPMSLQVKLLRVLEERKVTPVGDNKAIDLDIRIVAATKVDLLSLVEKGEFRADLYYRLSLVKVNIPPLRERKADILLLFKHFSSIAATRYHKAPAPLNSELQQRLLAYDWPGNVRELRNQAERAVLLGVELAFSVTKTQGQGELSPDLSLSEKVSFYEQSLIEHALEINHGSIKNTMEALQIARKTLYDKMSKYGLNRDMFID</sequence>
<dbReference type="FunFam" id="3.40.50.300:FF:000006">
    <property type="entry name" value="DNA-binding transcriptional regulator NtrC"/>
    <property type="match status" value="1"/>
</dbReference>
<reference evidence="9" key="1">
    <citation type="journal article" date="2015" name="Nature">
        <title>Complex archaea that bridge the gap between prokaryotes and eukaryotes.</title>
        <authorList>
            <person name="Spang A."/>
            <person name="Saw J.H."/>
            <person name="Jorgensen S.L."/>
            <person name="Zaremba-Niedzwiedzka K."/>
            <person name="Martijn J."/>
            <person name="Lind A.E."/>
            <person name="van Eijk R."/>
            <person name="Schleper C."/>
            <person name="Guy L."/>
            <person name="Ettema T.J."/>
        </authorList>
    </citation>
    <scope>NUCLEOTIDE SEQUENCE</scope>
</reference>
<dbReference type="Pfam" id="PF00072">
    <property type="entry name" value="Response_reg"/>
    <property type="match status" value="1"/>
</dbReference>
<organism evidence="9">
    <name type="scientific">marine sediment metagenome</name>
    <dbReference type="NCBI Taxonomy" id="412755"/>
    <lineage>
        <taxon>unclassified sequences</taxon>
        <taxon>metagenomes</taxon>
        <taxon>ecological metagenomes</taxon>
    </lineage>
</organism>
<dbReference type="PROSITE" id="PS00675">
    <property type="entry name" value="SIGMA54_INTERACT_1"/>
    <property type="match status" value="1"/>
</dbReference>
<dbReference type="CDD" id="cd17549">
    <property type="entry name" value="REC_DctD-like"/>
    <property type="match status" value="1"/>
</dbReference>
<dbReference type="Gene3D" id="1.10.10.60">
    <property type="entry name" value="Homeodomain-like"/>
    <property type="match status" value="1"/>
</dbReference>
<dbReference type="SMART" id="SM00382">
    <property type="entry name" value="AAA"/>
    <property type="match status" value="1"/>
</dbReference>
<dbReference type="InterPro" id="IPR001789">
    <property type="entry name" value="Sig_transdc_resp-reg_receiver"/>
</dbReference>
<dbReference type="InterPro" id="IPR027417">
    <property type="entry name" value="P-loop_NTPase"/>
</dbReference>
<dbReference type="PANTHER" id="PTHR32071">
    <property type="entry name" value="TRANSCRIPTIONAL REGULATORY PROTEIN"/>
    <property type="match status" value="1"/>
</dbReference>
<gene>
    <name evidence="9" type="ORF">LCGC14_2182270</name>
</gene>